<protein>
    <submittedName>
        <fullName evidence="1">Uncharacterized protein</fullName>
    </submittedName>
</protein>
<dbReference type="AlphaFoldDB" id="C9KKN3"/>
<evidence type="ECO:0000313" key="1">
    <source>
        <dbReference type="EMBL" id="EEX69682.1"/>
    </source>
</evidence>
<proteinExistence type="predicted"/>
<dbReference type="EMBL" id="ABWK02000009">
    <property type="protein sequence ID" value="EEX69682.1"/>
    <property type="molecule type" value="Genomic_DNA"/>
</dbReference>
<organism evidence="1 2">
    <name type="scientific">Mitsuokella multacida DSM 20544</name>
    <dbReference type="NCBI Taxonomy" id="500635"/>
    <lineage>
        <taxon>Bacteria</taxon>
        <taxon>Bacillati</taxon>
        <taxon>Bacillota</taxon>
        <taxon>Negativicutes</taxon>
        <taxon>Selenomonadales</taxon>
        <taxon>Selenomonadaceae</taxon>
        <taxon>Mitsuokella</taxon>
    </lineage>
</organism>
<name>C9KKN3_9FIRM</name>
<dbReference type="eggNOG" id="COG5464">
    <property type="taxonomic scope" value="Bacteria"/>
</dbReference>
<dbReference type="Proteomes" id="UP000003671">
    <property type="component" value="Unassembled WGS sequence"/>
</dbReference>
<dbReference type="PATRIC" id="fig|500635.8.peg.1105"/>
<evidence type="ECO:0000313" key="2">
    <source>
        <dbReference type="Proteomes" id="UP000003671"/>
    </source>
</evidence>
<dbReference type="STRING" id="500635.MITSMUL_03732"/>
<comment type="caution">
    <text evidence="1">The sequence shown here is derived from an EMBL/GenBank/DDBJ whole genome shotgun (WGS) entry which is preliminary data.</text>
</comment>
<dbReference type="HOGENOM" id="CLU_068216_0_0_9"/>
<gene>
    <name evidence="1" type="ORF">MITSMUL_03732</name>
</gene>
<reference evidence="1" key="1">
    <citation type="submission" date="2009-09" db="EMBL/GenBank/DDBJ databases">
        <authorList>
            <person name="Weinstock G."/>
            <person name="Sodergren E."/>
            <person name="Clifton S."/>
            <person name="Fulton L."/>
            <person name="Fulton B."/>
            <person name="Courtney L."/>
            <person name="Fronick C."/>
            <person name="Harrison M."/>
            <person name="Strong C."/>
            <person name="Farmer C."/>
            <person name="Delahaunty K."/>
            <person name="Markovic C."/>
            <person name="Hall O."/>
            <person name="Minx P."/>
            <person name="Tomlinson C."/>
            <person name="Mitreva M."/>
            <person name="Nelson J."/>
            <person name="Hou S."/>
            <person name="Wollam A."/>
            <person name="Pepin K.H."/>
            <person name="Johnson M."/>
            <person name="Bhonagiri V."/>
            <person name="Nash W.E."/>
            <person name="Warren W."/>
            <person name="Chinwalla A."/>
            <person name="Mardis E.R."/>
            <person name="Wilson R.K."/>
        </authorList>
    </citation>
    <scope>NUCLEOTIDE SEQUENCE [LARGE SCALE GENOMIC DNA]</scope>
    <source>
        <strain evidence="1">DSM 20544</strain>
    </source>
</reference>
<accession>C9KKN3</accession>
<keyword evidence="2" id="KW-1185">Reference proteome</keyword>
<sequence>MCMKPKRTYKDSLFRHIFNDKRRLASLYESLTGRKVAPRDIAITTLRGVFFNDIKNDISFRIGDRDIILMEHQSSWNPNMPLRMLWYVAKLYSRQLDSQEVVYRSRLIPIPAPEFYVFYNGSQDEPDYQKLRLSDAFAHATDTLELAVDCYNINYSTQNKLLDSCYELRCYSIFVQKVREGIQNGLELRTAIRQAITYCKTHDLMGDYFQKNESEVFDMVNFKWDQKRALEVAKEDGVAIGEARGEARGKLLGERNAMMKVALSLLKKGLPVGVITESTNLSLEEVRKIAKDNGLAF</sequence>